<dbReference type="OrthoDB" id="31158at2"/>
<dbReference type="PANTHER" id="PTHR22946:SF9">
    <property type="entry name" value="POLYKETIDE TRANSFERASE AF380"/>
    <property type="match status" value="1"/>
</dbReference>
<dbReference type="InterPro" id="IPR001375">
    <property type="entry name" value="Peptidase_S9_cat"/>
</dbReference>
<dbReference type="GO" id="GO:0008236">
    <property type="term" value="F:serine-type peptidase activity"/>
    <property type="evidence" value="ECO:0007669"/>
    <property type="project" value="InterPro"/>
</dbReference>
<comment type="caution">
    <text evidence="3">The sequence shown here is derived from an EMBL/GenBank/DDBJ whole genome shotgun (WGS) entry which is preliminary data.</text>
</comment>
<dbReference type="InterPro" id="IPR050261">
    <property type="entry name" value="FrsA_esterase"/>
</dbReference>
<dbReference type="Gene3D" id="3.40.50.1820">
    <property type="entry name" value="alpha/beta hydrolase"/>
    <property type="match status" value="1"/>
</dbReference>
<feature type="domain" description="Peptidase S9 prolyl oligopeptidase catalytic" evidence="2">
    <location>
        <begin position="45"/>
        <end position="237"/>
    </location>
</feature>
<dbReference type="RefSeq" id="WP_104849195.1">
    <property type="nucleotide sequence ID" value="NZ_PKOZ01000004.1"/>
</dbReference>
<accession>A0A2S7N0A9</accession>
<dbReference type="Proteomes" id="UP000239663">
    <property type="component" value="Unassembled WGS sequence"/>
</dbReference>
<evidence type="ECO:0000256" key="1">
    <source>
        <dbReference type="ARBA" id="ARBA00022801"/>
    </source>
</evidence>
<dbReference type="GO" id="GO:0006508">
    <property type="term" value="P:proteolysis"/>
    <property type="evidence" value="ECO:0007669"/>
    <property type="project" value="InterPro"/>
</dbReference>
<reference evidence="3 4" key="1">
    <citation type="submission" date="2017-12" db="EMBL/GenBank/DDBJ databases">
        <title>Taxonomic description and draft genome of Pradoshia cofamensis Gen. nov., sp. nov., a thermotolerant bacillale isolated from anterior gut of earthworm Eisenia fetida.</title>
        <authorList>
            <person name="Saha T."/>
            <person name="Chakraborty R."/>
        </authorList>
    </citation>
    <scope>NUCLEOTIDE SEQUENCE [LARGE SCALE GENOMIC DNA]</scope>
    <source>
        <strain evidence="3 4">EAG3</strain>
    </source>
</reference>
<keyword evidence="1" id="KW-0378">Hydrolase</keyword>
<evidence type="ECO:0000313" key="4">
    <source>
        <dbReference type="Proteomes" id="UP000239663"/>
    </source>
</evidence>
<dbReference type="InterPro" id="IPR029058">
    <property type="entry name" value="AB_hydrolase_fold"/>
</dbReference>
<evidence type="ECO:0000313" key="3">
    <source>
        <dbReference type="EMBL" id="PQD95440.1"/>
    </source>
</evidence>
<dbReference type="Pfam" id="PF00326">
    <property type="entry name" value="Peptidase_S9"/>
    <property type="match status" value="1"/>
</dbReference>
<dbReference type="EMBL" id="PKOZ01000004">
    <property type="protein sequence ID" value="PQD95440.1"/>
    <property type="molecule type" value="Genomic_DNA"/>
</dbReference>
<dbReference type="AlphaFoldDB" id="A0A2S7N0A9"/>
<evidence type="ECO:0000259" key="2">
    <source>
        <dbReference type="Pfam" id="PF00326"/>
    </source>
</evidence>
<dbReference type="SUPFAM" id="SSF53474">
    <property type="entry name" value="alpha/beta-Hydrolases"/>
    <property type="match status" value="1"/>
</dbReference>
<proteinExistence type="predicted"/>
<keyword evidence="4" id="KW-1185">Reference proteome</keyword>
<sequence length="254" mass="28608">MIQVEKVIVEEIPMLVVGKQDLKNIPLPGLIFLHGFMSAKEHNLHYAYLLAERGFRVFLPEAIMHGERGDDYSERVMSKSFWKIVLTSIKELPKIKHYITEYGYVIHDRVALGGTSMGAITTLGALTQYNWIKAAVSMMGTPAYKDFAQGQLNEFAKQGIDLGYSEAEKEAIFNDLAKYDLSIQPEKLNGRPLFVWHGESDPVVPISGIHSFVESGASLFKDEQITYMPDKYAGHAVTRKGLLEAINWIEEKVI</sequence>
<name>A0A2S7N0A9_9BACI</name>
<dbReference type="PANTHER" id="PTHR22946">
    <property type="entry name" value="DIENELACTONE HYDROLASE DOMAIN-CONTAINING PROTEIN-RELATED"/>
    <property type="match status" value="1"/>
</dbReference>
<gene>
    <name evidence="3" type="ORF">CYL18_09140</name>
</gene>
<protein>
    <submittedName>
        <fullName evidence="3">Esterase</fullName>
    </submittedName>
</protein>
<dbReference type="GO" id="GO:0052689">
    <property type="term" value="F:carboxylic ester hydrolase activity"/>
    <property type="evidence" value="ECO:0007669"/>
    <property type="project" value="UniProtKB-ARBA"/>
</dbReference>
<organism evidence="3 4">
    <name type="scientific">Pradoshia eiseniae</name>
    <dbReference type="NCBI Taxonomy" id="2064768"/>
    <lineage>
        <taxon>Bacteria</taxon>
        <taxon>Bacillati</taxon>
        <taxon>Bacillota</taxon>
        <taxon>Bacilli</taxon>
        <taxon>Bacillales</taxon>
        <taxon>Bacillaceae</taxon>
        <taxon>Pradoshia</taxon>
    </lineage>
</organism>